<accession>F0SIW3</accession>
<protein>
    <recommendedName>
        <fullName evidence="3">DUF1501 domain-containing protein</fullName>
    </recommendedName>
</protein>
<organism evidence="1 2">
    <name type="scientific">Rubinisphaera brasiliensis (strain ATCC 49424 / DSM 5305 / JCM 21570 / IAM 15109 / NBRC 103401 / IFAM 1448)</name>
    <name type="common">Planctomyces brasiliensis</name>
    <dbReference type="NCBI Taxonomy" id="756272"/>
    <lineage>
        <taxon>Bacteria</taxon>
        <taxon>Pseudomonadati</taxon>
        <taxon>Planctomycetota</taxon>
        <taxon>Planctomycetia</taxon>
        <taxon>Planctomycetales</taxon>
        <taxon>Planctomycetaceae</taxon>
        <taxon>Rubinisphaera</taxon>
    </lineage>
</organism>
<dbReference type="eggNOG" id="COG3119">
    <property type="taxonomic scope" value="Bacteria"/>
</dbReference>
<dbReference type="AlphaFoldDB" id="F0SIW3"/>
<dbReference type="OrthoDB" id="127333at2"/>
<dbReference type="KEGG" id="pbs:Plabr_4239"/>
<dbReference type="RefSeq" id="WP_013630517.1">
    <property type="nucleotide sequence ID" value="NC_015174.1"/>
</dbReference>
<dbReference type="STRING" id="756272.Plabr_4239"/>
<dbReference type="SUPFAM" id="SSF53649">
    <property type="entry name" value="Alkaline phosphatase-like"/>
    <property type="match status" value="1"/>
</dbReference>
<gene>
    <name evidence="1" type="ordered locus">Plabr_4239</name>
</gene>
<evidence type="ECO:0000313" key="1">
    <source>
        <dbReference type="EMBL" id="ADY61812.1"/>
    </source>
</evidence>
<dbReference type="Gene3D" id="3.40.720.10">
    <property type="entry name" value="Alkaline Phosphatase, subunit A"/>
    <property type="match status" value="1"/>
</dbReference>
<dbReference type="Pfam" id="PF07394">
    <property type="entry name" value="DUF1501"/>
    <property type="match status" value="1"/>
</dbReference>
<name>F0SIW3_RUBBR</name>
<evidence type="ECO:0008006" key="3">
    <source>
        <dbReference type="Google" id="ProtNLM"/>
    </source>
</evidence>
<evidence type="ECO:0000313" key="2">
    <source>
        <dbReference type="Proteomes" id="UP000006860"/>
    </source>
</evidence>
<dbReference type="HOGENOM" id="CLU_035908_0_0_0"/>
<dbReference type="InterPro" id="IPR010869">
    <property type="entry name" value="DUF1501"/>
</dbReference>
<dbReference type="Proteomes" id="UP000006860">
    <property type="component" value="Chromosome"/>
</dbReference>
<dbReference type="InterPro" id="IPR017850">
    <property type="entry name" value="Alkaline_phosphatase_core_sf"/>
</dbReference>
<reference evidence="2" key="1">
    <citation type="submission" date="2011-02" db="EMBL/GenBank/DDBJ databases">
        <title>The complete genome of Planctomyces brasiliensis DSM 5305.</title>
        <authorList>
            <person name="Lucas S."/>
            <person name="Copeland A."/>
            <person name="Lapidus A."/>
            <person name="Bruce D."/>
            <person name="Goodwin L."/>
            <person name="Pitluck S."/>
            <person name="Kyrpides N."/>
            <person name="Mavromatis K."/>
            <person name="Pagani I."/>
            <person name="Ivanova N."/>
            <person name="Ovchinnikova G."/>
            <person name="Lu M."/>
            <person name="Detter J.C."/>
            <person name="Han C."/>
            <person name="Land M."/>
            <person name="Hauser L."/>
            <person name="Markowitz V."/>
            <person name="Cheng J.-F."/>
            <person name="Hugenholtz P."/>
            <person name="Woyke T."/>
            <person name="Wu D."/>
            <person name="Tindall B."/>
            <person name="Pomrenke H.G."/>
            <person name="Brambilla E."/>
            <person name="Klenk H.-P."/>
            <person name="Eisen J.A."/>
        </authorList>
    </citation>
    <scope>NUCLEOTIDE SEQUENCE [LARGE SCALE GENOMIC DNA]</scope>
    <source>
        <strain evidence="2">ATCC 49424 / DSM 5305 / JCM 21570 / NBRC 103401 / IFAM 1448</strain>
    </source>
</reference>
<dbReference type="PANTHER" id="PTHR43737">
    <property type="entry name" value="BLL7424 PROTEIN"/>
    <property type="match status" value="1"/>
</dbReference>
<dbReference type="EMBL" id="CP002546">
    <property type="protein sequence ID" value="ADY61812.1"/>
    <property type="molecule type" value="Genomic_DNA"/>
</dbReference>
<sequence>MQRRDVLKTAAAASLASPLLQSPNLQASEAASSLLKGQAEHVISIWLGGGMGAMDTFDPKRLGDPAKKVAGSYYPGIDTCVPGVQVCEHLSKMAPLMDRVTAVRTVNHQVIDEHAAATNFMHTGRPVSGTVVYPSLGSIVAHERGAVADDAPPYVLIGYPNVTRGPGFLGAKDGYLYLTDTSQGPTGLSRPEYIEPERQSRRRSILQSLRQMQNNAHLEAVKDYESAIDLSLQLSGPSFNQSFELDKEPADLRNQYGGEFGQRCLLSRRLVERGVRFIEVSHNLNFINGTGWDVHNAGIQQQHTMIQELDTAVGTLLLDLEQKHLLDKTLIVITTEFGRPPEFDAGGGRGHQGSAFTCVLAGGGLNHQGAYGLTDEIGKKIVENPVSVPDFFATIHASLGIDYTKYLYDGDRPVPVTDQGRPIAKLFA</sequence>
<proteinExistence type="predicted"/>
<dbReference type="PANTHER" id="PTHR43737:SF1">
    <property type="entry name" value="DUF1501 DOMAIN-CONTAINING PROTEIN"/>
    <property type="match status" value="1"/>
</dbReference>
<keyword evidence="2" id="KW-1185">Reference proteome</keyword>